<feature type="region of interest" description="Disordered" evidence="1">
    <location>
        <begin position="271"/>
        <end position="468"/>
    </location>
</feature>
<name>A0A9P1G775_9DINO</name>
<feature type="compositionally biased region" description="Low complexity" evidence="1">
    <location>
        <begin position="413"/>
        <end position="434"/>
    </location>
</feature>
<proteinExistence type="predicted"/>
<feature type="compositionally biased region" description="Basic and acidic residues" evidence="1">
    <location>
        <begin position="437"/>
        <end position="447"/>
    </location>
</feature>
<dbReference type="EMBL" id="CAMXCT030003279">
    <property type="protein sequence ID" value="CAL4790816.1"/>
    <property type="molecule type" value="Genomic_DNA"/>
</dbReference>
<organism evidence="2">
    <name type="scientific">Cladocopium goreaui</name>
    <dbReference type="NCBI Taxonomy" id="2562237"/>
    <lineage>
        <taxon>Eukaryota</taxon>
        <taxon>Sar</taxon>
        <taxon>Alveolata</taxon>
        <taxon>Dinophyceae</taxon>
        <taxon>Suessiales</taxon>
        <taxon>Symbiodiniaceae</taxon>
        <taxon>Cladocopium</taxon>
    </lineage>
</organism>
<dbReference type="Proteomes" id="UP001152797">
    <property type="component" value="Unassembled WGS sequence"/>
</dbReference>
<dbReference type="EMBL" id="CAMXCT020003279">
    <property type="protein sequence ID" value="CAL1156879.1"/>
    <property type="molecule type" value="Genomic_DNA"/>
</dbReference>
<evidence type="ECO:0000313" key="3">
    <source>
        <dbReference type="EMBL" id="CAL1156879.1"/>
    </source>
</evidence>
<gene>
    <name evidence="2" type="ORF">C1SCF055_LOCUS29366</name>
</gene>
<sequence length="468" mass="50182">MARTRKSIACVAAEKTASGADKATIELAAEKTTKRHRMSLCKAAETLYLAGLGDDAPEEVQKKIKTISKCLMVARGRHRMNVAAAVKETICGKSDEEETKTAKSEGNVEAKSSKDGPSDAKEASAPKATPKPKFMSKLRACAKEFQPSEKQLSIKQKIAAAVAAAYKRNGPVEKPEKSEVKEEWTTAYEDMSLYGYEDYSWQGQYGCDGSYGWSQMNCNQMGCNQMGCNQMGYQQTGYNQMACGGCGMGCQGRNQWQGNQWQGQVNNAAVSNAAAPTEPSVAPPPVLEQGNLPPTTAESAVLPPIAPPSESPKDDETKKAQITLPPINGALPAQSPKQEAPAGKSEEPLPPIDGEAQEAPSDSILDTVADALVEHAEQAGPEASQAKAQKEWGHRGADDVELQPEQNEKADKTQPNTTTSQEPTETPENGQAAEAAEEAHEPQEETRSSISDQLEVSRVSNEKLQADT</sequence>
<reference evidence="2" key="1">
    <citation type="submission" date="2022-10" db="EMBL/GenBank/DDBJ databases">
        <authorList>
            <person name="Chen Y."/>
            <person name="Dougan E. K."/>
            <person name="Chan C."/>
            <person name="Rhodes N."/>
            <person name="Thang M."/>
        </authorList>
    </citation>
    <scope>NUCLEOTIDE SEQUENCE</scope>
</reference>
<accession>A0A9P1G775</accession>
<reference evidence="3" key="2">
    <citation type="submission" date="2024-04" db="EMBL/GenBank/DDBJ databases">
        <authorList>
            <person name="Chen Y."/>
            <person name="Shah S."/>
            <person name="Dougan E. K."/>
            <person name="Thang M."/>
            <person name="Chan C."/>
        </authorList>
    </citation>
    <scope>NUCLEOTIDE SEQUENCE [LARGE SCALE GENOMIC DNA]</scope>
</reference>
<feature type="region of interest" description="Disordered" evidence="1">
    <location>
        <begin position="93"/>
        <end position="131"/>
    </location>
</feature>
<feature type="compositionally biased region" description="Basic and acidic residues" evidence="1">
    <location>
        <begin position="99"/>
        <end position="124"/>
    </location>
</feature>
<dbReference type="EMBL" id="CAMXCT010003279">
    <property type="protein sequence ID" value="CAI4003504.1"/>
    <property type="molecule type" value="Genomic_DNA"/>
</dbReference>
<comment type="caution">
    <text evidence="2">The sequence shown here is derived from an EMBL/GenBank/DDBJ whole genome shotgun (WGS) entry which is preliminary data.</text>
</comment>
<evidence type="ECO:0000313" key="4">
    <source>
        <dbReference type="EMBL" id="CAL4790816.1"/>
    </source>
</evidence>
<evidence type="ECO:0000256" key="1">
    <source>
        <dbReference type="SAM" id="MobiDB-lite"/>
    </source>
</evidence>
<keyword evidence="5" id="KW-1185">Reference proteome</keyword>
<feature type="compositionally biased region" description="Polar residues" evidence="1">
    <location>
        <begin position="448"/>
        <end position="459"/>
    </location>
</feature>
<evidence type="ECO:0000313" key="5">
    <source>
        <dbReference type="Proteomes" id="UP001152797"/>
    </source>
</evidence>
<dbReference type="AlphaFoldDB" id="A0A9P1G775"/>
<evidence type="ECO:0000313" key="2">
    <source>
        <dbReference type="EMBL" id="CAI4003504.1"/>
    </source>
</evidence>
<protein>
    <submittedName>
        <fullName evidence="4">Phosphopyruvate hydratase</fullName>
    </submittedName>
</protein>
<feature type="compositionally biased region" description="Basic and acidic residues" evidence="1">
    <location>
        <begin position="388"/>
        <end position="398"/>
    </location>
</feature>